<dbReference type="RefSeq" id="WP_048319309.1">
    <property type="nucleotide sequence ID" value="NZ_CP015220.1"/>
</dbReference>
<dbReference type="InterPro" id="IPR009057">
    <property type="entry name" value="Homeodomain-like_sf"/>
</dbReference>
<dbReference type="PRINTS" id="PR00455">
    <property type="entry name" value="HTHTETR"/>
</dbReference>
<dbReference type="Pfam" id="PF17926">
    <property type="entry name" value="TetR_C_21"/>
    <property type="match status" value="1"/>
</dbReference>
<protein>
    <submittedName>
        <fullName evidence="4">HTH-type transcriptional repressor</fullName>
    </submittedName>
</protein>
<keyword evidence="1 2" id="KW-0238">DNA-binding</keyword>
<dbReference type="PANTHER" id="PTHR30328">
    <property type="entry name" value="TRANSCRIPTIONAL REPRESSOR"/>
    <property type="match status" value="1"/>
</dbReference>
<evidence type="ECO:0000259" key="3">
    <source>
        <dbReference type="PROSITE" id="PS50977"/>
    </source>
</evidence>
<evidence type="ECO:0000256" key="2">
    <source>
        <dbReference type="PROSITE-ProRule" id="PRU00335"/>
    </source>
</evidence>
<organism evidence="4 5">
    <name type="scientific">Rhodococcoides fascians</name>
    <name type="common">Rhodococcus fascians</name>
    <dbReference type="NCBI Taxonomy" id="1828"/>
    <lineage>
        <taxon>Bacteria</taxon>
        <taxon>Bacillati</taxon>
        <taxon>Actinomycetota</taxon>
        <taxon>Actinomycetes</taxon>
        <taxon>Mycobacteriales</taxon>
        <taxon>Nocardiaceae</taxon>
        <taxon>Rhodococcoides</taxon>
    </lineage>
</organism>
<dbReference type="SUPFAM" id="SSF46689">
    <property type="entry name" value="Homeodomain-like"/>
    <property type="match status" value="1"/>
</dbReference>
<dbReference type="KEGG" id="rhs:A3Q41_01351"/>
<dbReference type="InterPro" id="IPR041467">
    <property type="entry name" value="Sco4008_C"/>
</dbReference>
<dbReference type="InterPro" id="IPR036271">
    <property type="entry name" value="Tet_transcr_reg_TetR-rel_C_sf"/>
</dbReference>
<dbReference type="GO" id="GO:0003677">
    <property type="term" value="F:DNA binding"/>
    <property type="evidence" value="ECO:0007669"/>
    <property type="project" value="UniProtKB-UniRule"/>
</dbReference>
<name>A0A143QIA7_RHOFA</name>
<dbReference type="InterPro" id="IPR050109">
    <property type="entry name" value="HTH-type_TetR-like_transc_reg"/>
</dbReference>
<accession>A0A143QIA7</accession>
<evidence type="ECO:0000256" key="1">
    <source>
        <dbReference type="ARBA" id="ARBA00023125"/>
    </source>
</evidence>
<dbReference type="PANTHER" id="PTHR30328:SF54">
    <property type="entry name" value="HTH-TYPE TRANSCRIPTIONAL REPRESSOR SCO4008"/>
    <property type="match status" value="1"/>
</dbReference>
<proteinExistence type="predicted"/>
<gene>
    <name evidence="4" type="ORF">A3Q41_01351</name>
</gene>
<dbReference type="Proteomes" id="UP000076038">
    <property type="component" value="Chromosome"/>
</dbReference>
<dbReference type="InterPro" id="IPR001647">
    <property type="entry name" value="HTH_TetR"/>
</dbReference>
<feature type="DNA-binding region" description="H-T-H motif" evidence="2">
    <location>
        <begin position="28"/>
        <end position="47"/>
    </location>
</feature>
<dbReference type="OrthoDB" id="4726108at2"/>
<dbReference type="PATRIC" id="fig|1653479.3.peg.1366"/>
<dbReference type="EMBL" id="CP015220">
    <property type="protein sequence ID" value="AMY22659.1"/>
    <property type="molecule type" value="Genomic_DNA"/>
</dbReference>
<feature type="domain" description="HTH tetR-type" evidence="3">
    <location>
        <begin position="5"/>
        <end position="65"/>
    </location>
</feature>
<keyword evidence="5" id="KW-1185">Reference proteome</keyword>
<dbReference type="AlphaFoldDB" id="A0A143QIA7"/>
<dbReference type="SUPFAM" id="SSF48498">
    <property type="entry name" value="Tetracyclin repressor-like, C-terminal domain"/>
    <property type="match status" value="1"/>
</dbReference>
<dbReference type="GO" id="GO:0006355">
    <property type="term" value="P:regulation of DNA-templated transcription"/>
    <property type="evidence" value="ECO:0007669"/>
    <property type="project" value="UniProtKB-ARBA"/>
</dbReference>
<dbReference type="Pfam" id="PF00440">
    <property type="entry name" value="TetR_N"/>
    <property type="match status" value="1"/>
</dbReference>
<dbReference type="PROSITE" id="PS50977">
    <property type="entry name" value="HTH_TETR_2"/>
    <property type="match status" value="1"/>
</dbReference>
<dbReference type="Gene3D" id="1.10.357.10">
    <property type="entry name" value="Tetracycline Repressor, domain 2"/>
    <property type="match status" value="1"/>
</dbReference>
<reference evidence="5" key="2">
    <citation type="submission" date="2016-04" db="EMBL/GenBank/DDBJ databases">
        <title>Complete Genome and Plasmid Sequences for Rhodococcus fascians D188 and Draft Sequences for Rhodococcus spp. Isolates PBTS 1 and PBTS 2.</title>
        <authorList>
            <person name="Stamer R."/>
            <person name="Vereecke D."/>
            <person name="Zhang Y."/>
            <person name="Schilkey F."/>
            <person name="Devitt N."/>
            <person name="Randall J."/>
        </authorList>
    </citation>
    <scope>NUCLEOTIDE SEQUENCE [LARGE SCALE GENOMIC DNA]</scope>
    <source>
        <strain evidence="5">PBTS2</strain>
    </source>
</reference>
<evidence type="ECO:0000313" key="4">
    <source>
        <dbReference type="EMBL" id="AMY22659.1"/>
    </source>
</evidence>
<evidence type="ECO:0000313" key="5">
    <source>
        <dbReference type="Proteomes" id="UP000076038"/>
    </source>
</evidence>
<sequence length="197" mass="21644">MGNSTATRARLLAAATEEFATHGIAGARVDRIAAAAASNKSLIYSYFGNKDTLFDVAFDTRVDTDIENIAFTPEDVPGYAVKLYDMYLGDPTLVRLLTWARLERTPTGPLFDRRPGHDDEKFVMIAEAQRAGLLVDDVDAADIWSMLIALAGTWAQASIIHTADRSEPETDHDRRRAALAATVRRAFCRPVQKGETS</sequence>
<reference evidence="4 5" key="1">
    <citation type="journal article" date="2016" name="Genome Announc.">
        <title>Complete Genome and Plasmid Sequences for Rhodococcus fascians D188 and Draft Sequences for Rhodococcus Isolates PBTS 1 and PBTS 2.</title>
        <authorList>
            <person name="Stamler R.A."/>
            <person name="Vereecke D."/>
            <person name="Zhang Y."/>
            <person name="Schilkey F."/>
            <person name="Devitt N."/>
            <person name="Randall J.J."/>
        </authorList>
    </citation>
    <scope>NUCLEOTIDE SEQUENCE [LARGE SCALE GENOMIC DNA]</scope>
    <source>
        <strain evidence="4 5">PBTS2</strain>
    </source>
</reference>